<dbReference type="PANTHER" id="PTHR11783">
    <property type="entry name" value="SULFOTRANSFERASE SULT"/>
    <property type="match status" value="1"/>
</dbReference>
<name>A0A1G9NDB9_9RHOB</name>
<feature type="domain" description="Sulfotransferase" evidence="3">
    <location>
        <begin position="20"/>
        <end position="228"/>
    </location>
</feature>
<dbReference type="GO" id="GO:0008146">
    <property type="term" value="F:sulfotransferase activity"/>
    <property type="evidence" value="ECO:0007669"/>
    <property type="project" value="InterPro"/>
</dbReference>
<sequence length="256" mass="28492">MIAVVSMLLHGNTELSAPTSELSPWLDYSPTAFDEICNAYGSQVGRRLIKTHTPVDGLPRDDGVHIISVLRNPLDAIRSMRRHVFNMVSPRKDDPFLKDENAVIARALDLAFRSTNVDDVSLELLVHHLRVSVLAMARKDREITLVHYSDMKRDLRKEVERVAAAVQATASQEFLDDVVEAASISSMRSKAEQFTPLSNVKHFTSTEKFFGVGEERGHDKLAPHLKTRYKERLAELLPPSEAAWLDGGGAPQSVIG</sequence>
<comment type="similarity">
    <text evidence="1">Belongs to the sulfotransferase 1 family.</text>
</comment>
<dbReference type="STRING" id="571298.SAMN04488026_11218"/>
<protein>
    <submittedName>
        <fullName evidence="4">Sulfotransferase domain-containing protein</fullName>
    </submittedName>
</protein>
<dbReference type="Pfam" id="PF00685">
    <property type="entry name" value="Sulfotransfer_1"/>
    <property type="match status" value="1"/>
</dbReference>
<keyword evidence="5" id="KW-1185">Reference proteome</keyword>
<dbReference type="Proteomes" id="UP000199382">
    <property type="component" value="Unassembled WGS sequence"/>
</dbReference>
<evidence type="ECO:0000256" key="2">
    <source>
        <dbReference type="ARBA" id="ARBA00022679"/>
    </source>
</evidence>
<dbReference type="InterPro" id="IPR000863">
    <property type="entry name" value="Sulfotransferase_dom"/>
</dbReference>
<evidence type="ECO:0000256" key="1">
    <source>
        <dbReference type="ARBA" id="ARBA00005771"/>
    </source>
</evidence>
<evidence type="ECO:0000259" key="3">
    <source>
        <dbReference type="Pfam" id="PF00685"/>
    </source>
</evidence>
<dbReference type="Gene3D" id="3.40.50.300">
    <property type="entry name" value="P-loop containing nucleotide triphosphate hydrolases"/>
    <property type="match status" value="1"/>
</dbReference>
<evidence type="ECO:0000313" key="4">
    <source>
        <dbReference type="EMBL" id="SDL84508.1"/>
    </source>
</evidence>
<gene>
    <name evidence="4" type="ORF">SAMN04488026_11218</name>
</gene>
<dbReference type="SUPFAM" id="SSF52540">
    <property type="entry name" value="P-loop containing nucleoside triphosphate hydrolases"/>
    <property type="match status" value="1"/>
</dbReference>
<evidence type="ECO:0000313" key="5">
    <source>
        <dbReference type="Proteomes" id="UP000199382"/>
    </source>
</evidence>
<keyword evidence="2 4" id="KW-0808">Transferase</keyword>
<dbReference type="AlphaFoldDB" id="A0A1G9NDB9"/>
<accession>A0A1G9NDB9</accession>
<dbReference type="InterPro" id="IPR027417">
    <property type="entry name" value="P-loop_NTPase"/>
</dbReference>
<organism evidence="4 5">
    <name type="scientific">Aliiruegeria lutimaris</name>
    <dbReference type="NCBI Taxonomy" id="571298"/>
    <lineage>
        <taxon>Bacteria</taxon>
        <taxon>Pseudomonadati</taxon>
        <taxon>Pseudomonadota</taxon>
        <taxon>Alphaproteobacteria</taxon>
        <taxon>Rhodobacterales</taxon>
        <taxon>Roseobacteraceae</taxon>
        <taxon>Aliiruegeria</taxon>
    </lineage>
</organism>
<reference evidence="4 5" key="1">
    <citation type="submission" date="2016-10" db="EMBL/GenBank/DDBJ databases">
        <authorList>
            <person name="de Groot N.N."/>
        </authorList>
    </citation>
    <scope>NUCLEOTIDE SEQUENCE [LARGE SCALE GENOMIC DNA]</scope>
    <source>
        <strain evidence="4 5">DSM 25294</strain>
    </source>
</reference>
<proteinExistence type="inferred from homology"/>
<dbReference type="EMBL" id="FNEK01000121">
    <property type="protein sequence ID" value="SDL84508.1"/>
    <property type="molecule type" value="Genomic_DNA"/>
</dbReference>